<dbReference type="EMBL" id="CAAALY010036359">
    <property type="protein sequence ID" value="VEL18289.1"/>
    <property type="molecule type" value="Genomic_DNA"/>
</dbReference>
<evidence type="ECO:0000313" key="1">
    <source>
        <dbReference type="EMBL" id="VEL18289.1"/>
    </source>
</evidence>
<name>A0A3S4ZRV7_9PLAT</name>
<dbReference type="Proteomes" id="UP000784294">
    <property type="component" value="Unassembled WGS sequence"/>
</dbReference>
<dbReference type="OrthoDB" id="48306at2759"/>
<dbReference type="AlphaFoldDB" id="A0A3S4ZRV7"/>
<protein>
    <submittedName>
        <fullName evidence="1">Uncharacterized protein</fullName>
    </submittedName>
</protein>
<comment type="caution">
    <text evidence="1">The sequence shown here is derived from an EMBL/GenBank/DDBJ whole genome shotgun (WGS) entry which is preliminary data.</text>
</comment>
<organism evidence="1 2">
    <name type="scientific">Protopolystoma xenopodis</name>
    <dbReference type="NCBI Taxonomy" id="117903"/>
    <lineage>
        <taxon>Eukaryota</taxon>
        <taxon>Metazoa</taxon>
        <taxon>Spiralia</taxon>
        <taxon>Lophotrochozoa</taxon>
        <taxon>Platyhelminthes</taxon>
        <taxon>Monogenea</taxon>
        <taxon>Polyopisthocotylea</taxon>
        <taxon>Polystomatidea</taxon>
        <taxon>Polystomatidae</taxon>
        <taxon>Protopolystoma</taxon>
    </lineage>
</organism>
<accession>A0A3S4ZRV7</accession>
<evidence type="ECO:0000313" key="2">
    <source>
        <dbReference type="Proteomes" id="UP000784294"/>
    </source>
</evidence>
<reference evidence="1" key="1">
    <citation type="submission" date="2018-11" db="EMBL/GenBank/DDBJ databases">
        <authorList>
            <consortium name="Pathogen Informatics"/>
        </authorList>
    </citation>
    <scope>NUCLEOTIDE SEQUENCE</scope>
</reference>
<sequence>MLEQLLLELAGEVPALSQVVLTERDLFLARSIWDQTGLPEALALGVPVSMLRSRITTYAKSATAAINIKANGPVDLVSAPSEAAQDAIIHIRAEETEDLDCNGVVKQRQINLSNLTLDSTQPPANSSTTPLTSLSGDITHSVTSLPLPLLDQVSWPPSHCCMAWLPSDQLSRVVVAVVGIAHVAGILRAWDSASEIDRSKLSM</sequence>
<proteinExistence type="predicted"/>
<gene>
    <name evidence="1" type="ORF">PXEA_LOCUS11729</name>
</gene>
<keyword evidence="2" id="KW-1185">Reference proteome</keyword>